<evidence type="ECO:0000313" key="9">
    <source>
        <dbReference type="Proteomes" id="UP000481421"/>
    </source>
</evidence>
<evidence type="ECO:0000256" key="5">
    <source>
        <dbReference type="PIRNR" id="PIRNR019574"/>
    </source>
</evidence>
<reference evidence="8 9" key="1">
    <citation type="submission" date="2020-02" db="EMBL/GenBank/DDBJ databases">
        <title>Rhodobacter algicola sp. nov., isolated from microalga culture.</title>
        <authorList>
            <person name="Park C.-Y."/>
        </authorList>
    </citation>
    <scope>NUCLEOTIDE SEQUENCE [LARGE SCALE GENOMIC DNA]</scope>
    <source>
        <strain evidence="8 9">ETT8</strain>
    </source>
</reference>
<dbReference type="PANTHER" id="PTHR30222">
    <property type="entry name" value="SPERMIDINE/PUTRESCINE-BINDING PERIPLASMIC PROTEIN"/>
    <property type="match status" value="1"/>
</dbReference>
<evidence type="ECO:0000256" key="6">
    <source>
        <dbReference type="PIRSR" id="PIRSR019574-1"/>
    </source>
</evidence>
<dbReference type="GO" id="GO:0015846">
    <property type="term" value="P:polyamine transport"/>
    <property type="evidence" value="ECO:0007669"/>
    <property type="project" value="InterPro"/>
</dbReference>
<organism evidence="8 9">
    <name type="scientific">Pseudotabrizicola algicola</name>
    <dbReference type="NCBI Taxonomy" id="2709381"/>
    <lineage>
        <taxon>Bacteria</taxon>
        <taxon>Pseudomonadati</taxon>
        <taxon>Pseudomonadota</taxon>
        <taxon>Alphaproteobacteria</taxon>
        <taxon>Rhodobacterales</taxon>
        <taxon>Paracoccaceae</taxon>
        <taxon>Pseudotabrizicola</taxon>
    </lineage>
</organism>
<comment type="similarity">
    <text evidence="5">Belongs to the bacterial solute-binding protein PotD/PotF family.</text>
</comment>
<keyword evidence="4 5" id="KW-0574">Periplasm</keyword>
<evidence type="ECO:0000256" key="3">
    <source>
        <dbReference type="ARBA" id="ARBA00022729"/>
    </source>
</evidence>
<dbReference type="PANTHER" id="PTHR30222:SF17">
    <property type="entry name" value="SPERMIDINE_PUTRESCINE-BINDING PERIPLASMIC PROTEIN"/>
    <property type="match status" value="1"/>
</dbReference>
<dbReference type="PRINTS" id="PR00909">
    <property type="entry name" value="SPERMDNBNDNG"/>
</dbReference>
<dbReference type="AlphaFoldDB" id="A0A6B3RST6"/>
<dbReference type="EMBL" id="JAAIKE010000011">
    <property type="protein sequence ID" value="NEX48453.1"/>
    <property type="molecule type" value="Genomic_DNA"/>
</dbReference>
<dbReference type="InterPro" id="IPR001188">
    <property type="entry name" value="Sperm_putr-bd"/>
</dbReference>
<sequence length="346" mass="37978">MTLTSKAIRTLGSAAMLALMSQGAAAEGKLNLYNWGDYINPELIDAFSKEFGVEVTLDTYSTNEEMLARIQAGAAGYDLVWPSVHMHDIMQQLGLLQPANPNQMPGWENIDPAALRSQADPNGDYCMPYAWGAVGIFYNKKLIPELKSWDEFFAYANANPGKVTMLDDLRETLGVGLIMTGSSVNSRNPDEIAKAEAFIAEQVPNIGAFRYDVIPLVTSGDIAAGHYYVGAVLNVLQDPENLGYVIPAEGATMYQEDICMLASAPNVENAKLFMQFMMRPESAAKNAERLTNGTVNTAALDLLPENLRSNPSINPPAEVRAKLQIFEDLGKDLRLYTKAWDRIKTN</sequence>
<comment type="subcellular location">
    <subcellularLocation>
        <location evidence="1 5">Periplasm</location>
    </subcellularLocation>
</comment>
<comment type="function">
    <text evidence="5">Required for the activity of the bacterial periplasmic transport system of putrescine.</text>
</comment>
<dbReference type="SUPFAM" id="SSF53850">
    <property type="entry name" value="Periplasmic binding protein-like II"/>
    <property type="match status" value="1"/>
</dbReference>
<dbReference type="RefSeq" id="WP_164615127.1">
    <property type="nucleotide sequence ID" value="NZ_JAAIKE010000011.1"/>
</dbReference>
<dbReference type="GO" id="GO:0042597">
    <property type="term" value="C:periplasmic space"/>
    <property type="evidence" value="ECO:0007669"/>
    <property type="project" value="UniProtKB-SubCell"/>
</dbReference>
<dbReference type="GO" id="GO:0019808">
    <property type="term" value="F:polyamine binding"/>
    <property type="evidence" value="ECO:0007669"/>
    <property type="project" value="InterPro"/>
</dbReference>
<keyword evidence="3 7" id="KW-0732">Signal</keyword>
<dbReference type="CDD" id="cd13590">
    <property type="entry name" value="PBP2_PotD_PotF_like"/>
    <property type="match status" value="1"/>
</dbReference>
<accession>A0A6B3RST6</accession>
<evidence type="ECO:0000313" key="8">
    <source>
        <dbReference type="EMBL" id="NEX48453.1"/>
    </source>
</evidence>
<protein>
    <recommendedName>
        <fullName evidence="5">Putrescine-binding periplasmic protein</fullName>
    </recommendedName>
</protein>
<dbReference type="InterPro" id="IPR006059">
    <property type="entry name" value="SBP"/>
</dbReference>
<evidence type="ECO:0000256" key="1">
    <source>
        <dbReference type="ARBA" id="ARBA00004418"/>
    </source>
</evidence>
<dbReference type="Proteomes" id="UP000481421">
    <property type="component" value="Unassembled WGS sequence"/>
</dbReference>
<evidence type="ECO:0000256" key="4">
    <source>
        <dbReference type="ARBA" id="ARBA00022764"/>
    </source>
</evidence>
<dbReference type="Gene3D" id="3.40.190.10">
    <property type="entry name" value="Periplasmic binding protein-like II"/>
    <property type="match status" value="2"/>
</dbReference>
<evidence type="ECO:0000256" key="2">
    <source>
        <dbReference type="ARBA" id="ARBA00022448"/>
    </source>
</evidence>
<evidence type="ECO:0000256" key="7">
    <source>
        <dbReference type="SAM" id="SignalP"/>
    </source>
</evidence>
<keyword evidence="9" id="KW-1185">Reference proteome</keyword>
<gene>
    <name evidence="8" type="ORF">G3572_19785</name>
</gene>
<dbReference type="PIRSF" id="PIRSF019574">
    <property type="entry name" value="Periplasmic_polyamine_BP"/>
    <property type="match status" value="1"/>
</dbReference>
<dbReference type="Pfam" id="PF13416">
    <property type="entry name" value="SBP_bac_8"/>
    <property type="match status" value="1"/>
</dbReference>
<keyword evidence="2 5" id="KW-0813">Transport</keyword>
<proteinExistence type="inferred from homology"/>
<feature type="chain" id="PRO_5025681450" description="Putrescine-binding periplasmic protein" evidence="7">
    <location>
        <begin position="27"/>
        <end position="346"/>
    </location>
</feature>
<feature type="signal peptide" evidence="7">
    <location>
        <begin position="1"/>
        <end position="26"/>
    </location>
</feature>
<feature type="binding site" evidence="6">
    <location>
        <begin position="168"/>
        <end position="171"/>
    </location>
    <ligand>
        <name>spermidine</name>
        <dbReference type="ChEBI" id="CHEBI:57834"/>
    </ligand>
</feature>
<name>A0A6B3RST6_9RHOB</name>
<comment type="caution">
    <text evidence="8">The sequence shown here is derived from an EMBL/GenBank/DDBJ whole genome shotgun (WGS) entry which is preliminary data.</text>
</comment>